<dbReference type="SUPFAM" id="SSF58104">
    <property type="entry name" value="Methyl-accepting chemotaxis protein (MCP) signaling domain"/>
    <property type="match status" value="1"/>
</dbReference>
<evidence type="ECO:0000259" key="3">
    <source>
        <dbReference type="PROSITE" id="PS50111"/>
    </source>
</evidence>
<protein>
    <submittedName>
        <fullName evidence="4">Methyl-accepting chemotaxis protein (MCP) signaling domain</fullName>
    </submittedName>
</protein>
<keyword evidence="1 2" id="KW-0807">Transducer</keyword>
<dbReference type="STRING" id="1548.CSCA_1106"/>
<dbReference type="PANTHER" id="PTHR32089:SF112">
    <property type="entry name" value="LYSOZYME-LIKE PROTEIN-RELATED"/>
    <property type="match status" value="1"/>
</dbReference>
<dbReference type="RefSeq" id="WP_029159715.1">
    <property type="nucleotide sequence ID" value="NZ_CP009933.1"/>
</dbReference>
<dbReference type="Pfam" id="PF00015">
    <property type="entry name" value="MCPsignal"/>
    <property type="match status" value="1"/>
</dbReference>
<dbReference type="Proteomes" id="UP000033115">
    <property type="component" value="Chromosome"/>
</dbReference>
<reference evidence="4 5" key="1">
    <citation type="journal article" date="2015" name="J. Biotechnol.">
        <title>Complete genome sequence of a malodorant-producing acetogen, Clostridium scatologenes ATCC 25775(T).</title>
        <authorList>
            <person name="Zhu Z."/>
            <person name="Guo T."/>
            <person name="Zheng H."/>
            <person name="Song T."/>
            <person name="Ouyang P."/>
            <person name="Xie J."/>
        </authorList>
    </citation>
    <scope>NUCLEOTIDE SEQUENCE [LARGE SCALE GENOMIC DNA]</scope>
    <source>
        <strain evidence="4 5">ATCC 25775</strain>
    </source>
</reference>
<evidence type="ECO:0000256" key="1">
    <source>
        <dbReference type="ARBA" id="ARBA00023224"/>
    </source>
</evidence>
<gene>
    <name evidence="4" type="ORF">CSCA_1106</name>
</gene>
<keyword evidence="5" id="KW-1185">Reference proteome</keyword>
<organism evidence="4 5">
    <name type="scientific">Clostridium scatologenes</name>
    <dbReference type="NCBI Taxonomy" id="1548"/>
    <lineage>
        <taxon>Bacteria</taxon>
        <taxon>Bacillati</taxon>
        <taxon>Bacillota</taxon>
        <taxon>Clostridia</taxon>
        <taxon>Eubacteriales</taxon>
        <taxon>Clostridiaceae</taxon>
        <taxon>Clostridium</taxon>
    </lineage>
</organism>
<dbReference type="PROSITE" id="PS50111">
    <property type="entry name" value="CHEMOTAXIS_TRANSDUC_2"/>
    <property type="match status" value="1"/>
</dbReference>
<evidence type="ECO:0000313" key="5">
    <source>
        <dbReference type="Proteomes" id="UP000033115"/>
    </source>
</evidence>
<dbReference type="InterPro" id="IPR004089">
    <property type="entry name" value="MCPsignal_dom"/>
</dbReference>
<dbReference type="AlphaFoldDB" id="A0A0E3GQA5"/>
<sequence length="277" mass="30648">MINEISDNSLIQSFYNLIPYFQYYFNDELIFTISNTEKFLFVQDGESLKMAAKTGDKIPKGCAADICLREKKPICAIIPEEVFGVSLKTNAVPVFEDDKIAGTMVIGVSLEKKKRVSNMVGSISASIEQINDNLMNMSSGLQQISETNMDIQKFVKETNESSKETDDILSFIQGISKQTNLLGLNAAIESARAGEYGKGFSVVSNEIRRLSDSSGESIKQINTILNNMQNSISEIYERFNNSNEILQKETAGIQQVSAAVEELNSTAATLKEFAEKI</sequence>
<proteinExistence type="predicted"/>
<dbReference type="GO" id="GO:0007165">
    <property type="term" value="P:signal transduction"/>
    <property type="evidence" value="ECO:0007669"/>
    <property type="project" value="UniProtKB-KW"/>
</dbReference>
<dbReference type="SMART" id="SM00283">
    <property type="entry name" value="MA"/>
    <property type="match status" value="1"/>
</dbReference>
<evidence type="ECO:0000313" key="4">
    <source>
        <dbReference type="EMBL" id="AKA68231.1"/>
    </source>
</evidence>
<feature type="domain" description="Methyl-accepting transducer" evidence="3">
    <location>
        <begin position="131"/>
        <end position="277"/>
    </location>
</feature>
<dbReference type="KEGG" id="csq:CSCA_1106"/>
<dbReference type="GO" id="GO:0016020">
    <property type="term" value="C:membrane"/>
    <property type="evidence" value="ECO:0007669"/>
    <property type="project" value="InterPro"/>
</dbReference>
<evidence type="ECO:0000256" key="2">
    <source>
        <dbReference type="PROSITE-ProRule" id="PRU00284"/>
    </source>
</evidence>
<name>A0A0E3GQA5_CLOSL</name>
<dbReference type="Gene3D" id="1.10.287.950">
    <property type="entry name" value="Methyl-accepting chemotaxis protein"/>
    <property type="match status" value="1"/>
</dbReference>
<accession>A0A0E3GQA5</accession>
<dbReference type="PANTHER" id="PTHR32089">
    <property type="entry name" value="METHYL-ACCEPTING CHEMOTAXIS PROTEIN MCPB"/>
    <property type="match status" value="1"/>
</dbReference>
<dbReference type="EMBL" id="CP009933">
    <property type="protein sequence ID" value="AKA68231.1"/>
    <property type="molecule type" value="Genomic_DNA"/>
</dbReference>
<dbReference type="HOGENOM" id="CLU_043276_0_0_9"/>